<dbReference type="STRING" id="1445577.A0A010RF58"/>
<dbReference type="InterPro" id="IPR027417">
    <property type="entry name" value="P-loop_NTPase"/>
</dbReference>
<dbReference type="SUPFAM" id="SSF52540">
    <property type="entry name" value="P-loop containing nucleoside triphosphate hydrolases"/>
    <property type="match status" value="1"/>
</dbReference>
<evidence type="ECO:0000313" key="3">
    <source>
        <dbReference type="Proteomes" id="UP000020467"/>
    </source>
</evidence>
<dbReference type="Gene3D" id="3.40.50.300">
    <property type="entry name" value="P-loop containing nucleotide triphosphate hydrolases"/>
    <property type="match status" value="1"/>
</dbReference>
<proteinExistence type="predicted"/>
<dbReference type="Pfam" id="PF17784">
    <property type="entry name" value="Sulfotransfer_4"/>
    <property type="match status" value="1"/>
</dbReference>
<keyword evidence="3" id="KW-1185">Reference proteome</keyword>
<dbReference type="PANTHER" id="PTHR36978">
    <property type="entry name" value="P-LOOP CONTAINING NUCLEOTIDE TRIPHOSPHATE HYDROLASE"/>
    <property type="match status" value="1"/>
</dbReference>
<dbReference type="EMBL" id="JARH01000602">
    <property type="protein sequence ID" value="EXF78906.1"/>
    <property type="molecule type" value="Genomic_DNA"/>
</dbReference>
<accession>A0A010RF58</accession>
<dbReference type="KEGG" id="cfj:CFIO01_06695"/>
<dbReference type="PANTHER" id="PTHR36978:SF3">
    <property type="entry name" value="P-LOOP CONTAINING NUCLEOSIDE TRIPHOSPHATE HYDROLASE PROTEIN"/>
    <property type="match status" value="1"/>
</dbReference>
<keyword evidence="1" id="KW-0812">Transmembrane</keyword>
<name>A0A010RF58_9PEZI</name>
<dbReference type="InterPro" id="IPR040632">
    <property type="entry name" value="Sulfotransfer_4"/>
</dbReference>
<dbReference type="Proteomes" id="UP000020467">
    <property type="component" value="Unassembled WGS sequence"/>
</dbReference>
<dbReference type="eggNOG" id="ENOG502RY15">
    <property type="taxonomic scope" value="Eukaryota"/>
</dbReference>
<dbReference type="HOGENOM" id="CLU_061199_2_1_1"/>
<keyword evidence="1" id="KW-1133">Transmembrane helix</keyword>
<reference evidence="2 3" key="1">
    <citation type="submission" date="2014-02" db="EMBL/GenBank/DDBJ databases">
        <title>The genome sequence of Colletotrichum fioriniae PJ7.</title>
        <authorList>
            <person name="Baroncelli R."/>
            <person name="Thon M.R."/>
        </authorList>
    </citation>
    <scope>NUCLEOTIDE SEQUENCE [LARGE SCALE GENOMIC DNA]</scope>
    <source>
        <strain evidence="2 3">PJ7</strain>
    </source>
</reference>
<dbReference type="OrthoDB" id="408152at2759"/>
<evidence type="ECO:0000313" key="2">
    <source>
        <dbReference type="EMBL" id="EXF78906.1"/>
    </source>
</evidence>
<organism evidence="2 3">
    <name type="scientific">Colletotrichum fioriniae PJ7</name>
    <dbReference type="NCBI Taxonomy" id="1445577"/>
    <lineage>
        <taxon>Eukaryota</taxon>
        <taxon>Fungi</taxon>
        <taxon>Dikarya</taxon>
        <taxon>Ascomycota</taxon>
        <taxon>Pezizomycotina</taxon>
        <taxon>Sordariomycetes</taxon>
        <taxon>Hypocreomycetidae</taxon>
        <taxon>Glomerellales</taxon>
        <taxon>Glomerellaceae</taxon>
        <taxon>Colletotrichum</taxon>
        <taxon>Colletotrichum acutatum species complex</taxon>
    </lineage>
</organism>
<sequence>MGQEASKPKPGTRLQVIGAGLPRTGTASLAKALEILLSDGDAGGDGTGAGAPVHHGGTQLTRGPESEIRSWIICLSHTPIRAAADEKVVLDTLTAHFHDGYAAVVDVPGMLFTEELAALHPDALVICTVRDPEAWVRSIRQTGQRSLQVFLSVALFWLPTMRWFPRYIDAIPNGRWGELFPPEEEGDGVLPTRRVWDLHQAWVRRVVDKERLVFYDVKEGWGPLCEALRRPVPDVPFPRVNDGDAIDKFAKEQIIKGLVRWVMVLGSVAVVGGGWWWTR</sequence>
<comment type="caution">
    <text evidence="2">The sequence shown here is derived from an EMBL/GenBank/DDBJ whole genome shotgun (WGS) entry which is preliminary data.</text>
</comment>
<keyword evidence="1" id="KW-0472">Membrane</keyword>
<gene>
    <name evidence="2" type="ORF">CFIO01_06695</name>
</gene>
<protein>
    <recommendedName>
        <fullName evidence="4">NAD dependent epimerase/dehydratase</fullName>
    </recommendedName>
</protein>
<feature type="transmembrane region" description="Helical" evidence="1">
    <location>
        <begin position="258"/>
        <end position="277"/>
    </location>
</feature>
<evidence type="ECO:0008006" key="4">
    <source>
        <dbReference type="Google" id="ProtNLM"/>
    </source>
</evidence>
<dbReference type="AlphaFoldDB" id="A0A010RF58"/>
<evidence type="ECO:0000256" key="1">
    <source>
        <dbReference type="SAM" id="Phobius"/>
    </source>
</evidence>